<name>A0A1A7BXV6_9BURK</name>
<evidence type="ECO:0000256" key="1">
    <source>
        <dbReference type="ARBA" id="ARBA00023015"/>
    </source>
</evidence>
<dbReference type="PROSITE" id="PS01124">
    <property type="entry name" value="HTH_ARAC_FAMILY_2"/>
    <property type="match status" value="1"/>
</dbReference>
<dbReference type="GO" id="GO:0003700">
    <property type="term" value="F:DNA-binding transcription factor activity"/>
    <property type="evidence" value="ECO:0007669"/>
    <property type="project" value="InterPro"/>
</dbReference>
<keyword evidence="3" id="KW-0804">Transcription</keyword>
<keyword evidence="7" id="KW-1185">Reference proteome</keyword>
<dbReference type="EMBL" id="LOCQ01000057">
    <property type="protein sequence ID" value="OBV38451.1"/>
    <property type="molecule type" value="Genomic_DNA"/>
</dbReference>
<dbReference type="PANTHER" id="PTHR46796:SF13">
    <property type="entry name" value="HTH-TYPE TRANSCRIPTIONAL ACTIVATOR RHAS"/>
    <property type="match status" value="1"/>
</dbReference>
<sequence length="293" mass="33030">MTPLYEQVTIPAGQSWGLLWRELDTIPFIWHYHPQFELTLTVNARGQRYIGDHLGDFEPGDLVLVGPNLPHTWSASERIDETRPMLAVVVWFSLEWIAQLASVLPELHGLRQLVQRAGPALQFTAEVAARSATLLLQLQAMPQPQRLPLLLNVLLELAGDVQAQPLASGARKLIAADGRQKRMAAVLDHMHQHFREDIAVEDLAQRAALSPGAFHRFFKRHALCTPSAYLARLRIGRACQQLIQTQHGVAAIAQEAGYRNLAHFNRQFRADKQMTPRAFRQQYRDGGRKTAPQ</sequence>
<evidence type="ECO:0000313" key="7">
    <source>
        <dbReference type="Proteomes" id="UP000092713"/>
    </source>
</evidence>
<evidence type="ECO:0000256" key="4">
    <source>
        <dbReference type="SAM" id="MobiDB-lite"/>
    </source>
</evidence>
<dbReference type="InterPro" id="IPR018062">
    <property type="entry name" value="HTH_AraC-typ_CS"/>
</dbReference>
<evidence type="ECO:0000256" key="3">
    <source>
        <dbReference type="ARBA" id="ARBA00023163"/>
    </source>
</evidence>
<dbReference type="Gene3D" id="1.10.10.60">
    <property type="entry name" value="Homeodomain-like"/>
    <property type="match status" value="2"/>
</dbReference>
<accession>A0A1A7BXV6</accession>
<dbReference type="STRING" id="1747903.ASR47_100647"/>
<dbReference type="Gene3D" id="2.60.120.10">
    <property type="entry name" value="Jelly Rolls"/>
    <property type="match status" value="1"/>
</dbReference>
<dbReference type="Proteomes" id="UP000092713">
    <property type="component" value="Unassembled WGS sequence"/>
</dbReference>
<keyword evidence="1" id="KW-0805">Transcription regulation</keyword>
<dbReference type="CDD" id="cd06976">
    <property type="entry name" value="cupin_MtlR-like_N"/>
    <property type="match status" value="1"/>
</dbReference>
<proteinExistence type="predicted"/>
<dbReference type="SMART" id="SM00342">
    <property type="entry name" value="HTH_ARAC"/>
    <property type="match status" value="1"/>
</dbReference>
<keyword evidence="2 6" id="KW-0238">DNA-binding</keyword>
<dbReference type="SUPFAM" id="SSF51182">
    <property type="entry name" value="RmlC-like cupins"/>
    <property type="match status" value="1"/>
</dbReference>
<feature type="compositionally biased region" description="Basic and acidic residues" evidence="4">
    <location>
        <begin position="282"/>
        <end position="293"/>
    </location>
</feature>
<dbReference type="InterPro" id="IPR009057">
    <property type="entry name" value="Homeodomain-like_sf"/>
</dbReference>
<dbReference type="PANTHER" id="PTHR46796">
    <property type="entry name" value="HTH-TYPE TRANSCRIPTIONAL ACTIVATOR RHAS-RELATED"/>
    <property type="match status" value="1"/>
</dbReference>
<feature type="region of interest" description="Disordered" evidence="4">
    <location>
        <begin position="273"/>
        <end position="293"/>
    </location>
</feature>
<dbReference type="OrthoDB" id="9816011at2"/>
<feature type="domain" description="HTH araC/xylS-type" evidence="5">
    <location>
        <begin position="184"/>
        <end position="282"/>
    </location>
</feature>
<evidence type="ECO:0000313" key="6">
    <source>
        <dbReference type="EMBL" id="OBV38451.1"/>
    </source>
</evidence>
<organism evidence="6 7">
    <name type="scientific">Janthinobacterium psychrotolerans</name>
    <dbReference type="NCBI Taxonomy" id="1747903"/>
    <lineage>
        <taxon>Bacteria</taxon>
        <taxon>Pseudomonadati</taxon>
        <taxon>Pseudomonadota</taxon>
        <taxon>Betaproteobacteria</taxon>
        <taxon>Burkholderiales</taxon>
        <taxon>Oxalobacteraceae</taxon>
        <taxon>Janthinobacterium</taxon>
    </lineage>
</organism>
<protein>
    <submittedName>
        <fullName evidence="6">AraC-type DNA-binding protein</fullName>
    </submittedName>
</protein>
<reference evidence="6 7" key="1">
    <citation type="submission" date="2016-04" db="EMBL/GenBank/DDBJ databases">
        <title>Draft genome sequence of Janthinobacterium psychrotolerans sp. nov., isolated from freshwater sediments in Denmark.</title>
        <authorList>
            <person name="Gong X."/>
            <person name="Skrivergaard S."/>
            <person name="Korsgaard B.S."/>
            <person name="Schreiber L."/>
            <person name="Marshall I.P."/>
            <person name="Finster K."/>
            <person name="Schramm A."/>
        </authorList>
    </citation>
    <scope>NUCLEOTIDE SEQUENCE [LARGE SCALE GENOMIC DNA]</scope>
    <source>
        <strain evidence="6 7">S3-2</strain>
    </source>
</reference>
<gene>
    <name evidence="6" type="ORF">ASR47_100647</name>
</gene>
<dbReference type="Pfam" id="PF12833">
    <property type="entry name" value="HTH_18"/>
    <property type="match status" value="1"/>
</dbReference>
<dbReference type="InterPro" id="IPR014710">
    <property type="entry name" value="RmlC-like_jellyroll"/>
</dbReference>
<dbReference type="GO" id="GO:0043565">
    <property type="term" value="F:sequence-specific DNA binding"/>
    <property type="evidence" value="ECO:0007669"/>
    <property type="project" value="InterPro"/>
</dbReference>
<dbReference type="RefSeq" id="WP_065308706.1">
    <property type="nucleotide sequence ID" value="NZ_LOCQ01000057.1"/>
</dbReference>
<dbReference type="InterPro" id="IPR018060">
    <property type="entry name" value="HTH_AraC"/>
</dbReference>
<dbReference type="PATRIC" id="fig|1747903.4.peg.2000"/>
<dbReference type="InterPro" id="IPR011051">
    <property type="entry name" value="RmlC_Cupin_sf"/>
</dbReference>
<comment type="caution">
    <text evidence="6">The sequence shown here is derived from an EMBL/GenBank/DDBJ whole genome shotgun (WGS) entry which is preliminary data.</text>
</comment>
<dbReference type="InterPro" id="IPR050204">
    <property type="entry name" value="AraC_XylS_family_regulators"/>
</dbReference>
<evidence type="ECO:0000259" key="5">
    <source>
        <dbReference type="PROSITE" id="PS01124"/>
    </source>
</evidence>
<dbReference type="SUPFAM" id="SSF46689">
    <property type="entry name" value="Homeodomain-like"/>
    <property type="match status" value="2"/>
</dbReference>
<dbReference type="AlphaFoldDB" id="A0A1A7BXV6"/>
<dbReference type="PROSITE" id="PS00041">
    <property type="entry name" value="HTH_ARAC_FAMILY_1"/>
    <property type="match status" value="1"/>
</dbReference>
<evidence type="ECO:0000256" key="2">
    <source>
        <dbReference type="ARBA" id="ARBA00023125"/>
    </source>
</evidence>